<sequence length="699" mass="78184">MASSSSSRATKLQKIDSLRRSCPYVSQAALEALLKKVKEEGVPEVSHSKAMKEATRHYLSSMDAYGKLLMQVQVVTVDGNTKPIWIANALSLLAGAYRQGGAWAAMLQRVHGQRPSSYTTPWRLLLYADEVVPGNSLAHRQERKTHAIYASFAEFHSLLSCEDAWFIVAMLRSPEVADIQASIGQVFAKILESIFCSPVADPRTGLCLPHLSDSAQDLKLFFTMGGWLQDGLSMKLTFSTKGDSGDKFCMLCNNIRAMPMDSDTSEVSEEDILGPTVSQLAACELATDREVLDAFQACKAKAATMSKDNFTIYQQAAGISFNAHCLLLNQALLNANLLSPVSGYIHDWMHTMASQGVMQRSIWLLLSTVGIWDMVPSFLQLWTLPIAIAKAGKLHDLFSEKRIKFYKENQKFKCTASEALGLTTLLAYMVASTILPLGIHKEECQSFLEMATVLDMLQAIQYGVVTPVQLQLGVEKALHTFKLAGHEGEMLRKHHWMLHLASHLKTWGFLPNCWSLERKHKLVTRFATNMKKLTTFSLSLLEESLCQDLHDIKTSEHFVEGVHLLKKHAPSAKLYNFLCEFVFQQSVPKSYVWSATAAKLSSGCTISQKDMVLIQNESQWKWQVAKVEHHFEVSGEIYSVVSSCKVLEYTWATHSALVEDQTNLHFVPTSLVLCSLIFAKEQNKLRVLIPFAFRPTKMD</sequence>
<evidence type="ECO:0000313" key="1">
    <source>
        <dbReference type="EMBL" id="CAI3989187.1"/>
    </source>
</evidence>
<reference evidence="1" key="1">
    <citation type="submission" date="2022-10" db="EMBL/GenBank/DDBJ databases">
        <authorList>
            <person name="Chen Y."/>
            <person name="Dougan E. K."/>
            <person name="Chan C."/>
            <person name="Rhodes N."/>
            <person name="Thang M."/>
        </authorList>
    </citation>
    <scope>NUCLEOTIDE SEQUENCE</scope>
</reference>
<comment type="caution">
    <text evidence="1">The sequence shown here is derived from an EMBL/GenBank/DDBJ whole genome shotgun (WGS) entry which is preliminary data.</text>
</comment>
<organism evidence="1">
    <name type="scientific">Cladocopium goreaui</name>
    <dbReference type="NCBI Taxonomy" id="2562237"/>
    <lineage>
        <taxon>Eukaryota</taxon>
        <taxon>Sar</taxon>
        <taxon>Alveolata</taxon>
        <taxon>Dinophyceae</taxon>
        <taxon>Suessiales</taxon>
        <taxon>Symbiodiniaceae</taxon>
        <taxon>Cladocopium</taxon>
    </lineage>
</organism>
<protein>
    <submittedName>
        <fullName evidence="2">Peptidase A2 domain-containing protein</fullName>
    </submittedName>
</protein>
<dbReference type="OrthoDB" id="442000at2759"/>
<dbReference type="AlphaFoldDB" id="A0A9P1CDJ7"/>
<gene>
    <name evidence="1" type="ORF">C1SCF055_LOCUS16279</name>
</gene>
<dbReference type="EMBL" id="CAMXCT020001342">
    <property type="protein sequence ID" value="CAL1142562.1"/>
    <property type="molecule type" value="Genomic_DNA"/>
</dbReference>
<keyword evidence="3" id="KW-1185">Reference proteome</keyword>
<proteinExistence type="predicted"/>
<accession>A0A9P1CDJ7</accession>
<dbReference type="Proteomes" id="UP001152797">
    <property type="component" value="Unassembled WGS sequence"/>
</dbReference>
<evidence type="ECO:0000313" key="2">
    <source>
        <dbReference type="EMBL" id="CAL4776499.1"/>
    </source>
</evidence>
<dbReference type="EMBL" id="CAMXCT030001342">
    <property type="protein sequence ID" value="CAL4776499.1"/>
    <property type="molecule type" value="Genomic_DNA"/>
</dbReference>
<dbReference type="EMBL" id="CAMXCT010001342">
    <property type="protein sequence ID" value="CAI3989187.1"/>
    <property type="molecule type" value="Genomic_DNA"/>
</dbReference>
<evidence type="ECO:0000313" key="3">
    <source>
        <dbReference type="Proteomes" id="UP001152797"/>
    </source>
</evidence>
<reference evidence="2 3" key="2">
    <citation type="submission" date="2024-05" db="EMBL/GenBank/DDBJ databases">
        <authorList>
            <person name="Chen Y."/>
            <person name="Shah S."/>
            <person name="Dougan E. K."/>
            <person name="Thang M."/>
            <person name="Chan C."/>
        </authorList>
    </citation>
    <scope>NUCLEOTIDE SEQUENCE [LARGE SCALE GENOMIC DNA]</scope>
</reference>
<name>A0A9P1CDJ7_9DINO</name>